<feature type="compositionally biased region" description="Polar residues" evidence="1">
    <location>
        <begin position="1"/>
        <end position="16"/>
    </location>
</feature>
<feature type="compositionally biased region" description="Low complexity" evidence="1">
    <location>
        <begin position="17"/>
        <end position="41"/>
    </location>
</feature>
<protein>
    <submittedName>
        <fullName evidence="2">Uncharacterized protein</fullName>
    </submittedName>
</protein>
<evidence type="ECO:0000256" key="1">
    <source>
        <dbReference type="SAM" id="MobiDB-lite"/>
    </source>
</evidence>
<proteinExistence type="predicted"/>
<organism evidence="2 3">
    <name type="scientific">Ajellomyces capsulatus (strain G186AR / H82 / ATCC MYA-2454 / RMSCC 2432)</name>
    <name type="common">Darling's disease fungus</name>
    <name type="synonym">Histoplasma capsulatum</name>
    <dbReference type="NCBI Taxonomy" id="447093"/>
    <lineage>
        <taxon>Eukaryota</taxon>
        <taxon>Fungi</taxon>
        <taxon>Dikarya</taxon>
        <taxon>Ascomycota</taxon>
        <taxon>Pezizomycotina</taxon>
        <taxon>Eurotiomycetes</taxon>
        <taxon>Eurotiomycetidae</taxon>
        <taxon>Onygenales</taxon>
        <taxon>Ajellomycetaceae</taxon>
        <taxon>Histoplasma</taxon>
    </lineage>
</organism>
<dbReference type="RefSeq" id="XP_045283184.1">
    <property type="nucleotide sequence ID" value="XM_045436032.1"/>
</dbReference>
<sequence length="123" mass="13266">MRPTPDSDSSAATSRALSPASLRPSRFPSPLPSSSIPRQPRTCAVLQQRDTVKAPTSAYHGPPEKRPHIPPLEPSSASLTAAIRLLLWSHRNPAVLAYTFACPQRPAASSLPEPRQLLTQTVV</sequence>
<reference evidence="2" key="1">
    <citation type="submission" date="2009-02" db="EMBL/GenBank/DDBJ databases">
        <title>The Genome Sequence of Ajellomyces capsulatus strain G186AR.</title>
        <authorList>
            <consortium name="The Broad Institute Genome Sequencing Platform"/>
            <person name="Champion M."/>
            <person name="Cuomo C."/>
            <person name="Ma L.-J."/>
            <person name="Henn M.R."/>
            <person name="Sil A."/>
            <person name="Goldman B."/>
            <person name="Young S.K."/>
            <person name="Kodira C.D."/>
            <person name="Zeng Q."/>
            <person name="Koehrsen M."/>
            <person name="Alvarado L."/>
            <person name="Berlin A."/>
            <person name="Borenstein D."/>
            <person name="Chen Z."/>
            <person name="Engels R."/>
            <person name="Freedman E."/>
            <person name="Gellesch M."/>
            <person name="Goldberg J."/>
            <person name="Griggs A."/>
            <person name="Gujja S."/>
            <person name="Heiman D."/>
            <person name="Hepburn T."/>
            <person name="Howarth C."/>
            <person name="Jen D."/>
            <person name="Larson L."/>
            <person name="Lewis B."/>
            <person name="Mehta T."/>
            <person name="Park D."/>
            <person name="Pearson M."/>
            <person name="Roberts A."/>
            <person name="Saif S."/>
            <person name="Shea T."/>
            <person name="Shenoy N."/>
            <person name="Sisk P."/>
            <person name="Stolte C."/>
            <person name="Sykes S."/>
            <person name="Walk T."/>
            <person name="White J."/>
            <person name="Yandava C."/>
            <person name="Klein B."/>
            <person name="McEwen J.G."/>
            <person name="Puccia R."/>
            <person name="Goldman G.H."/>
            <person name="Felipe M.S."/>
            <person name="Nino-Vega G."/>
            <person name="San-Blas G."/>
            <person name="Taylor J."/>
            <person name="Mendoza L."/>
            <person name="Galagan J."/>
            <person name="Nusbaum C."/>
            <person name="Birren B."/>
        </authorList>
    </citation>
    <scope>NUCLEOTIDE SEQUENCE</scope>
    <source>
        <strain evidence="2">G186AR</strain>
    </source>
</reference>
<feature type="region of interest" description="Disordered" evidence="1">
    <location>
        <begin position="1"/>
        <end position="74"/>
    </location>
</feature>
<dbReference type="GeneID" id="69041999"/>
<dbReference type="EMBL" id="GG663382">
    <property type="protein sequence ID" value="EEH02703.1"/>
    <property type="molecule type" value="Genomic_DNA"/>
</dbReference>
<name>C0P0Q3_AJECG</name>
<dbReference type="Proteomes" id="UP000001631">
    <property type="component" value="Unassembled WGS sequence"/>
</dbReference>
<dbReference type="HOGENOM" id="CLU_2014609_0_0_1"/>
<keyword evidence="3" id="KW-1185">Reference proteome</keyword>
<dbReference type="InParanoid" id="C0P0Q3"/>
<evidence type="ECO:0000313" key="2">
    <source>
        <dbReference type="EMBL" id="EEH02703.1"/>
    </source>
</evidence>
<accession>C0P0Q3</accession>
<gene>
    <name evidence="2" type="ORF">HCBG_08983</name>
</gene>
<dbReference type="AlphaFoldDB" id="C0P0Q3"/>
<evidence type="ECO:0000313" key="3">
    <source>
        <dbReference type="Proteomes" id="UP000001631"/>
    </source>
</evidence>